<dbReference type="Gene3D" id="3.40.50.1820">
    <property type="entry name" value="alpha/beta hydrolase"/>
    <property type="match status" value="3"/>
</dbReference>
<evidence type="ECO:0000256" key="3">
    <source>
        <dbReference type="ARBA" id="ARBA00022801"/>
    </source>
</evidence>
<dbReference type="EnsemblMetazoa" id="tetur24g02580.1">
    <property type="protein sequence ID" value="tetur24g02580.1"/>
    <property type="gene ID" value="tetur24g02580"/>
</dbReference>
<feature type="chain" id="PRO_5005147120" description="Carboxylic ester hydrolase" evidence="5">
    <location>
        <begin position="29"/>
        <end position="453"/>
    </location>
</feature>
<dbReference type="eggNOG" id="KOG1516">
    <property type="taxonomic scope" value="Eukaryota"/>
</dbReference>
<dbReference type="PANTHER" id="PTHR43918">
    <property type="entry name" value="ACETYLCHOLINESTERASE"/>
    <property type="match status" value="1"/>
</dbReference>
<dbReference type="AlphaFoldDB" id="T1KWR3"/>
<dbReference type="GO" id="GO:0005615">
    <property type="term" value="C:extracellular space"/>
    <property type="evidence" value="ECO:0007669"/>
    <property type="project" value="TreeGrafter"/>
</dbReference>
<dbReference type="PANTHER" id="PTHR43918:SF4">
    <property type="entry name" value="CARBOXYLIC ESTER HYDROLASE"/>
    <property type="match status" value="1"/>
</dbReference>
<evidence type="ECO:0000313" key="8">
    <source>
        <dbReference type="Proteomes" id="UP000015104"/>
    </source>
</evidence>
<feature type="domain" description="Carboxylesterase type B" evidence="6">
    <location>
        <begin position="32"/>
        <end position="100"/>
    </location>
</feature>
<dbReference type="EMBL" id="CAEY01000655">
    <property type="status" value="NOT_ANNOTATED_CDS"/>
    <property type="molecule type" value="Genomic_DNA"/>
</dbReference>
<comment type="similarity">
    <text evidence="1 5">Belongs to the type-B carboxylesterase/lipase family.</text>
</comment>
<dbReference type="HOGENOM" id="CLU_006586_13_0_1"/>
<sequence length="453" mass="51679">MGNLYHNKCLFKMNILILFCLIFSPVHGLNLTPIVNLTSGPIQGKVTEYESIDVYQFLGIPYAKPPVGKLRLQLPVKPDPWTEVKSVTDFGPACFQPMNPVLNIPYTGKTRIPMVPLHDVILVTINYRLNAFGFIYFGANEPRIPPNIGFQDQLFALKWVHENIQMFGGDPNSVTIFGESAGSMSISAHLLSPPSKGLFKRAILESGTVYTDHDVDVLITDSWKLYNKTSCSKSEDVLECMQNLTANEILNSLDNKLVAFTFTAGGNILPYEPSKFSYKLLEHYLRAQLERAYSDLFFVCPTYIFGHQYASYLGKQGGKVYAYYHTQRPKAYLPFFNEWMGTFHSSDIPYVFGLPLINPGYSQKDISLSREMMKIWTHFAENGEPPMVGETKWKPFQEKMSAMILNIDDWGKTELERVEFCLKEWDYLYPHVIHAMGKLNLNHVTKDVLRDDN</sequence>
<keyword evidence="3 5" id="KW-0378">Hydrolase</keyword>
<dbReference type="Proteomes" id="UP000015104">
    <property type="component" value="Unassembled WGS sequence"/>
</dbReference>
<dbReference type="STRING" id="32264.T1KWR3"/>
<dbReference type="GO" id="GO:0006581">
    <property type="term" value="P:acetylcholine catabolic process"/>
    <property type="evidence" value="ECO:0007669"/>
    <property type="project" value="TreeGrafter"/>
</dbReference>
<dbReference type="InterPro" id="IPR019826">
    <property type="entry name" value="Carboxylesterase_B_AS"/>
</dbReference>
<dbReference type="InterPro" id="IPR029058">
    <property type="entry name" value="AB_hydrolase_fold"/>
</dbReference>
<keyword evidence="8" id="KW-1185">Reference proteome</keyword>
<dbReference type="InterPro" id="IPR050654">
    <property type="entry name" value="AChE-related_enzymes"/>
</dbReference>
<keyword evidence="2" id="KW-0719">Serine esterase</keyword>
<name>T1KWR3_TETUR</name>
<dbReference type="Pfam" id="PF00135">
    <property type="entry name" value="COesterase"/>
    <property type="match status" value="3"/>
</dbReference>
<feature type="domain" description="Carboxylesterase type B" evidence="6">
    <location>
        <begin position="118"/>
        <end position="274"/>
    </location>
</feature>
<dbReference type="EC" id="3.1.1.-" evidence="5"/>
<dbReference type="SUPFAM" id="SSF53474">
    <property type="entry name" value="alpha/beta-Hydrolases"/>
    <property type="match status" value="1"/>
</dbReference>
<dbReference type="PROSITE" id="PS00122">
    <property type="entry name" value="CARBOXYLESTERASE_B_1"/>
    <property type="match status" value="1"/>
</dbReference>
<evidence type="ECO:0000256" key="2">
    <source>
        <dbReference type="ARBA" id="ARBA00022487"/>
    </source>
</evidence>
<keyword evidence="4" id="KW-0325">Glycoprotein</keyword>
<evidence type="ECO:0000256" key="4">
    <source>
        <dbReference type="ARBA" id="ARBA00023180"/>
    </source>
</evidence>
<dbReference type="GO" id="GO:0019695">
    <property type="term" value="P:choline metabolic process"/>
    <property type="evidence" value="ECO:0007669"/>
    <property type="project" value="TreeGrafter"/>
</dbReference>
<evidence type="ECO:0000256" key="1">
    <source>
        <dbReference type="ARBA" id="ARBA00005964"/>
    </source>
</evidence>
<accession>T1KWR3</accession>
<feature type="signal peptide" evidence="5">
    <location>
        <begin position="1"/>
        <end position="28"/>
    </location>
</feature>
<reference evidence="7" key="2">
    <citation type="submission" date="2015-06" db="UniProtKB">
        <authorList>
            <consortium name="EnsemblMetazoa"/>
        </authorList>
    </citation>
    <scope>IDENTIFICATION</scope>
</reference>
<evidence type="ECO:0000313" key="7">
    <source>
        <dbReference type="EnsemblMetazoa" id="tetur24g02580.1"/>
    </source>
</evidence>
<dbReference type="GO" id="GO:0003990">
    <property type="term" value="F:acetylcholinesterase activity"/>
    <property type="evidence" value="ECO:0007669"/>
    <property type="project" value="TreeGrafter"/>
</dbReference>
<protein>
    <recommendedName>
        <fullName evidence="5">Carboxylic ester hydrolase</fullName>
        <ecNumber evidence="5">3.1.1.-</ecNumber>
    </recommendedName>
</protein>
<proteinExistence type="inferred from homology"/>
<dbReference type="InterPro" id="IPR002018">
    <property type="entry name" value="CarbesteraseB"/>
</dbReference>
<organism evidence="7 8">
    <name type="scientific">Tetranychus urticae</name>
    <name type="common">Two-spotted spider mite</name>
    <dbReference type="NCBI Taxonomy" id="32264"/>
    <lineage>
        <taxon>Eukaryota</taxon>
        <taxon>Metazoa</taxon>
        <taxon>Ecdysozoa</taxon>
        <taxon>Arthropoda</taxon>
        <taxon>Chelicerata</taxon>
        <taxon>Arachnida</taxon>
        <taxon>Acari</taxon>
        <taxon>Acariformes</taxon>
        <taxon>Trombidiformes</taxon>
        <taxon>Prostigmata</taxon>
        <taxon>Eleutherengona</taxon>
        <taxon>Raphignathae</taxon>
        <taxon>Tetranychoidea</taxon>
        <taxon>Tetranychidae</taxon>
        <taxon>Tetranychus</taxon>
    </lineage>
</organism>
<evidence type="ECO:0000256" key="5">
    <source>
        <dbReference type="RuleBase" id="RU361235"/>
    </source>
</evidence>
<keyword evidence="5" id="KW-0732">Signal</keyword>
<dbReference type="GO" id="GO:0005886">
    <property type="term" value="C:plasma membrane"/>
    <property type="evidence" value="ECO:0007669"/>
    <property type="project" value="TreeGrafter"/>
</dbReference>
<reference evidence="8" key="1">
    <citation type="submission" date="2011-08" db="EMBL/GenBank/DDBJ databases">
        <authorList>
            <person name="Rombauts S."/>
        </authorList>
    </citation>
    <scope>NUCLEOTIDE SEQUENCE</scope>
    <source>
        <strain evidence="8">London</strain>
    </source>
</reference>
<evidence type="ECO:0000259" key="6">
    <source>
        <dbReference type="Pfam" id="PF00135"/>
    </source>
</evidence>
<feature type="domain" description="Carboxylesterase type B" evidence="6">
    <location>
        <begin position="285"/>
        <end position="409"/>
    </location>
</feature>